<protein>
    <recommendedName>
        <fullName evidence="3">HNS binding protein</fullName>
    </recommendedName>
</protein>
<organism evidence="1 2">
    <name type="scientific">Escherichia phage Ebrios</name>
    <dbReference type="NCBI Taxonomy" id="2099356"/>
    <lineage>
        <taxon>Viruses</taxon>
        <taxon>Duplodnaviria</taxon>
        <taxon>Heunggongvirae</taxon>
        <taxon>Uroviricota</taxon>
        <taxon>Caudoviricetes</taxon>
        <taxon>Autographivirales</taxon>
        <taxon>Autotranscriptaviridae</taxon>
        <taxon>Studiervirinae</taxon>
        <taxon>Ebriosvirus</taxon>
        <taxon>Ebriosvirus ebrios</taxon>
        <taxon>Teseptimavirus ebrios</taxon>
    </lineage>
</organism>
<dbReference type="Pfam" id="PF11247">
    <property type="entry name" value="Phage_T7_55"/>
    <property type="match status" value="1"/>
</dbReference>
<dbReference type="Proteomes" id="UP000240985">
    <property type="component" value="Segment"/>
</dbReference>
<evidence type="ECO:0008006" key="3">
    <source>
        <dbReference type="Google" id="ProtNLM"/>
    </source>
</evidence>
<evidence type="ECO:0000313" key="1">
    <source>
        <dbReference type="EMBL" id="AVJ51907.1"/>
    </source>
</evidence>
<keyword evidence="2" id="KW-1185">Reference proteome</keyword>
<gene>
    <name evidence="1" type="ORF">ebrios_24</name>
</gene>
<accession>A0A2P1CKY1</accession>
<evidence type="ECO:0000313" key="2">
    <source>
        <dbReference type="Proteomes" id="UP000240985"/>
    </source>
</evidence>
<reference evidence="1 2" key="1">
    <citation type="submission" date="2018-02" db="EMBL/GenBank/DDBJ databases">
        <title>Complete Genome Sequence of Ebrios, a novel T7-like phage isolated from the Lagoon Ebrie in Abidjan.</title>
        <authorList>
            <person name="Ngazoa-Kakou S."/>
            <person name="Philippe C."/>
            <person name="Tremblay D.M."/>
            <person name="Loignon S."/>
            <person name="Koudou A."/>
            <person name="Abole A."/>
            <person name="Coulibaly D.N."/>
            <person name="Kan Kouassi S."/>
            <person name="Kouame-Sina M."/>
            <person name="Aoussi S."/>
            <person name="Dosso M."/>
            <person name="Moineau S."/>
        </authorList>
    </citation>
    <scope>NUCLEOTIDE SEQUENCE [LARGE SCALE GENOMIC DNA]</scope>
</reference>
<dbReference type="InterPro" id="IPR022611">
    <property type="entry name" value="Phage_T7_5.5"/>
</dbReference>
<sequence length="100" mass="11162">MAMTKRYKVTFEITAKLTTKDVDEFTKGLIETSRKIVEGKPVNPELRACVMAALEGGVEAAVECAYRRGVRELIRDAYNEMCSEERAATKFSPATVEVLK</sequence>
<dbReference type="EMBL" id="MG966531">
    <property type="protein sequence ID" value="AVJ51907.1"/>
    <property type="molecule type" value="Genomic_DNA"/>
</dbReference>
<proteinExistence type="predicted"/>
<name>A0A2P1CKY1_9CAUD</name>